<protein>
    <submittedName>
        <fullName evidence="1">Uncharacterized protein</fullName>
    </submittedName>
</protein>
<organism evidence="1 2">
    <name type="scientific">Actibacterium naphthalenivorans</name>
    <dbReference type="NCBI Taxonomy" id="1614693"/>
    <lineage>
        <taxon>Bacteria</taxon>
        <taxon>Pseudomonadati</taxon>
        <taxon>Pseudomonadota</taxon>
        <taxon>Alphaproteobacteria</taxon>
        <taxon>Rhodobacterales</taxon>
        <taxon>Roseobacteraceae</taxon>
        <taxon>Actibacterium</taxon>
    </lineage>
</organism>
<reference evidence="1" key="1">
    <citation type="submission" date="2020-08" db="EMBL/GenBank/DDBJ databases">
        <title>Genomic Encyclopedia of Type Strains, Phase IV (KMG-IV): sequencing the most valuable type-strain genomes for metagenomic binning, comparative biology and taxonomic classification.</title>
        <authorList>
            <person name="Goeker M."/>
        </authorList>
    </citation>
    <scope>NUCLEOTIDE SEQUENCE [LARGE SCALE GENOMIC DNA]</scope>
    <source>
        <strain evidence="1">DSM 105040</strain>
    </source>
</reference>
<proteinExistence type="predicted"/>
<comment type="caution">
    <text evidence="1">The sequence shown here is derived from an EMBL/GenBank/DDBJ whole genome shotgun (WGS) entry which is preliminary data.</text>
</comment>
<dbReference type="AlphaFoldDB" id="A0A840CCR9"/>
<evidence type="ECO:0000313" key="1">
    <source>
        <dbReference type="EMBL" id="MBB4023854.1"/>
    </source>
</evidence>
<sequence>MTNVSGTPEKVSNRRKLFELGERALEQAGWRVERIQGIGKSSVRRIVKDDEQHTVSIRTTQDTWIAFPRNDDDNGWVTLDDVDYVVAVTVDDKDDPKKGLAYLVDGDEMRDRFDRAYRARLDAGHKIPVGRGVWVSMFLQEDPNAASSVGGGIALGREPLLSMKIAAPADEGLSEPSVKPSTPGDEVPLTIAEAKRRLAQSLGVDAEKVKIVIEA</sequence>
<dbReference type="EMBL" id="JACIEQ010000012">
    <property type="protein sequence ID" value="MBB4023854.1"/>
    <property type="molecule type" value="Genomic_DNA"/>
</dbReference>
<dbReference type="RefSeq" id="WP_054539412.1">
    <property type="nucleotide sequence ID" value="NZ_JACIEQ010000012.1"/>
</dbReference>
<accession>A0A840CCR9</accession>
<gene>
    <name evidence="1" type="ORF">GGR17_003690</name>
</gene>
<keyword evidence="2" id="KW-1185">Reference proteome</keyword>
<evidence type="ECO:0000313" key="2">
    <source>
        <dbReference type="Proteomes" id="UP000585681"/>
    </source>
</evidence>
<dbReference type="Proteomes" id="UP000585681">
    <property type="component" value="Unassembled WGS sequence"/>
</dbReference>
<name>A0A840CCR9_9RHOB</name>